<organism evidence="2 3">
    <name type="scientific">Paracoccus aurantiacus</name>
    <dbReference type="NCBI Taxonomy" id="2599412"/>
    <lineage>
        <taxon>Bacteria</taxon>
        <taxon>Pseudomonadati</taxon>
        <taxon>Pseudomonadota</taxon>
        <taxon>Alphaproteobacteria</taxon>
        <taxon>Rhodobacterales</taxon>
        <taxon>Paracoccaceae</taxon>
        <taxon>Paracoccus</taxon>
    </lineage>
</organism>
<sequence length="98" mass="10707">MLDILNGLDEAAWAGLTALTLAIIGAIGAVLKGMRRHPAETGQPVIDPFAGFTAEIKALAESQDTTALDADRRFDRIDRELARIHTDTQVIRERSIPR</sequence>
<dbReference type="AlphaFoldDB" id="A0A5C6RU27"/>
<gene>
    <name evidence="2" type="ORF">FQV27_16885</name>
</gene>
<keyword evidence="1" id="KW-0472">Membrane</keyword>
<dbReference type="RefSeq" id="WP_147100839.1">
    <property type="nucleotide sequence ID" value="NZ_JBHUFH010000037.1"/>
</dbReference>
<comment type="caution">
    <text evidence="2">The sequence shown here is derived from an EMBL/GenBank/DDBJ whole genome shotgun (WGS) entry which is preliminary data.</text>
</comment>
<keyword evidence="1" id="KW-0812">Transmembrane</keyword>
<dbReference type="OrthoDB" id="9921340at2"/>
<proteinExistence type="predicted"/>
<name>A0A5C6RU27_9RHOB</name>
<evidence type="ECO:0000313" key="3">
    <source>
        <dbReference type="Proteomes" id="UP000321562"/>
    </source>
</evidence>
<evidence type="ECO:0000256" key="1">
    <source>
        <dbReference type="SAM" id="Phobius"/>
    </source>
</evidence>
<feature type="transmembrane region" description="Helical" evidence="1">
    <location>
        <begin position="12"/>
        <end position="31"/>
    </location>
</feature>
<keyword evidence="3" id="KW-1185">Reference proteome</keyword>
<protein>
    <submittedName>
        <fullName evidence="2">Uncharacterized protein</fullName>
    </submittedName>
</protein>
<dbReference type="EMBL" id="VOPL01000009">
    <property type="protein sequence ID" value="TXB65723.1"/>
    <property type="molecule type" value="Genomic_DNA"/>
</dbReference>
<evidence type="ECO:0000313" key="2">
    <source>
        <dbReference type="EMBL" id="TXB65723.1"/>
    </source>
</evidence>
<reference evidence="2 3" key="1">
    <citation type="submission" date="2019-08" db="EMBL/GenBank/DDBJ databases">
        <authorList>
            <person name="Ye J."/>
        </authorList>
    </citation>
    <scope>NUCLEOTIDE SEQUENCE [LARGE SCALE GENOMIC DNA]</scope>
    <source>
        <strain evidence="2 3">TK008</strain>
    </source>
</reference>
<dbReference type="Proteomes" id="UP000321562">
    <property type="component" value="Unassembled WGS sequence"/>
</dbReference>
<keyword evidence="1" id="KW-1133">Transmembrane helix</keyword>
<accession>A0A5C6RU27</accession>